<dbReference type="SMART" id="SM00382">
    <property type="entry name" value="AAA"/>
    <property type="match status" value="2"/>
</dbReference>
<dbReference type="InterPro" id="IPR050095">
    <property type="entry name" value="ECF_ABC_transporter_ATP-bd"/>
</dbReference>
<dbReference type="InterPro" id="IPR003439">
    <property type="entry name" value="ABC_transporter-like_ATP-bd"/>
</dbReference>
<dbReference type="PANTHER" id="PTHR43553">
    <property type="entry name" value="HEAVY METAL TRANSPORTER"/>
    <property type="match status" value="1"/>
</dbReference>
<keyword evidence="9" id="KW-0472">Membrane</keyword>
<keyword evidence="13" id="KW-1185">Reference proteome</keyword>
<comment type="similarity">
    <text evidence="2">Belongs to the ABC transporter superfamily.</text>
</comment>
<evidence type="ECO:0000256" key="3">
    <source>
        <dbReference type="ARBA" id="ARBA00022448"/>
    </source>
</evidence>
<name>F2JH40_CELLD</name>
<organism evidence="12 13">
    <name type="scientific">Cellulosilyticum lentocellum (strain ATCC 49066 / DSM 5427 / NCIMB 11756 / RHM5)</name>
    <name type="common">Clostridium lentocellum</name>
    <dbReference type="NCBI Taxonomy" id="642492"/>
    <lineage>
        <taxon>Bacteria</taxon>
        <taxon>Bacillati</taxon>
        <taxon>Bacillota</taxon>
        <taxon>Clostridia</taxon>
        <taxon>Lachnospirales</taxon>
        <taxon>Cellulosilyticaceae</taxon>
        <taxon>Cellulosilyticum</taxon>
    </lineage>
</organism>
<dbReference type="InterPro" id="IPR015856">
    <property type="entry name" value="ABC_transpr_CbiO/EcfA_su"/>
</dbReference>
<dbReference type="SUPFAM" id="SSF52540">
    <property type="entry name" value="P-loop containing nucleoside triphosphate hydrolases"/>
    <property type="match status" value="2"/>
</dbReference>
<dbReference type="CDD" id="cd03225">
    <property type="entry name" value="ABC_cobalt_CbiO_domain1"/>
    <property type="match status" value="2"/>
</dbReference>
<dbReference type="eggNOG" id="COG1122">
    <property type="taxonomic scope" value="Bacteria"/>
</dbReference>
<keyword evidence="8" id="KW-1278">Translocase</keyword>
<feature type="domain" description="ABC transporter" evidence="11">
    <location>
        <begin position="6"/>
        <end position="247"/>
    </location>
</feature>
<dbReference type="FunFam" id="3.40.50.300:FF:001422">
    <property type="entry name" value="Cobalt ABC transporter ATP-binding protein"/>
    <property type="match status" value="1"/>
</dbReference>
<gene>
    <name evidence="12" type="ordered locus">Clole_0095</name>
</gene>
<keyword evidence="5" id="KW-0677">Repeat</keyword>
<dbReference type="GO" id="GO:0043190">
    <property type="term" value="C:ATP-binding cassette (ABC) transporter complex"/>
    <property type="evidence" value="ECO:0007669"/>
    <property type="project" value="TreeGrafter"/>
</dbReference>
<evidence type="ECO:0000256" key="7">
    <source>
        <dbReference type="ARBA" id="ARBA00022840"/>
    </source>
</evidence>
<dbReference type="InterPro" id="IPR022216">
    <property type="entry name" value="ABC_Co_transporter"/>
</dbReference>
<dbReference type="NCBIfam" id="NF010167">
    <property type="entry name" value="PRK13648.1"/>
    <property type="match status" value="2"/>
</dbReference>
<dbReference type="EC" id="3.6.3.44" evidence="12"/>
<dbReference type="Gene3D" id="3.40.50.300">
    <property type="entry name" value="P-loop containing nucleotide triphosphate hydrolases"/>
    <property type="match status" value="2"/>
</dbReference>
<evidence type="ECO:0000256" key="9">
    <source>
        <dbReference type="ARBA" id="ARBA00023136"/>
    </source>
</evidence>
<dbReference type="PROSITE" id="PS00211">
    <property type="entry name" value="ABC_TRANSPORTER_1"/>
    <property type="match status" value="2"/>
</dbReference>
<evidence type="ECO:0000256" key="8">
    <source>
        <dbReference type="ARBA" id="ARBA00022967"/>
    </source>
</evidence>
<evidence type="ECO:0000256" key="6">
    <source>
        <dbReference type="ARBA" id="ARBA00022741"/>
    </source>
</evidence>
<evidence type="ECO:0000256" key="10">
    <source>
        <dbReference type="ARBA" id="ARBA00025157"/>
    </source>
</evidence>
<dbReference type="STRING" id="642492.Clole_0095"/>
<dbReference type="RefSeq" id="WP_013655156.1">
    <property type="nucleotide sequence ID" value="NC_015275.1"/>
</dbReference>
<keyword evidence="4" id="KW-1003">Cell membrane</keyword>
<dbReference type="PROSITE" id="PS50893">
    <property type="entry name" value="ABC_TRANSPORTER_2"/>
    <property type="match status" value="2"/>
</dbReference>
<dbReference type="PANTHER" id="PTHR43553:SF26">
    <property type="entry name" value="ABC TRANSPORTER ATP-BINDING PROTEIN BC_2655-RELATED"/>
    <property type="match status" value="1"/>
</dbReference>
<dbReference type="Pfam" id="PF00005">
    <property type="entry name" value="ABC_tran"/>
    <property type="match status" value="2"/>
</dbReference>
<dbReference type="Pfam" id="PF12558">
    <property type="entry name" value="DUF3744"/>
    <property type="match status" value="1"/>
</dbReference>
<dbReference type="AlphaFoldDB" id="F2JH40"/>
<evidence type="ECO:0000256" key="2">
    <source>
        <dbReference type="ARBA" id="ARBA00005417"/>
    </source>
</evidence>
<evidence type="ECO:0000256" key="4">
    <source>
        <dbReference type="ARBA" id="ARBA00022475"/>
    </source>
</evidence>
<keyword evidence="7" id="KW-0067">ATP-binding</keyword>
<evidence type="ECO:0000313" key="13">
    <source>
        <dbReference type="Proteomes" id="UP000008467"/>
    </source>
</evidence>
<dbReference type="FunFam" id="3.40.50.300:FF:000224">
    <property type="entry name" value="Energy-coupling factor transporter ATP-binding protein EcfA"/>
    <property type="match status" value="1"/>
</dbReference>
<evidence type="ECO:0000313" key="12">
    <source>
        <dbReference type="EMBL" id="ADZ81855.1"/>
    </source>
</evidence>
<evidence type="ECO:0000259" key="11">
    <source>
        <dbReference type="PROSITE" id="PS50893"/>
    </source>
</evidence>
<dbReference type="Proteomes" id="UP000008467">
    <property type="component" value="Chromosome"/>
</dbReference>
<feature type="domain" description="ABC transporter" evidence="11">
    <location>
        <begin position="302"/>
        <end position="535"/>
    </location>
</feature>
<dbReference type="InterPro" id="IPR003593">
    <property type="entry name" value="AAA+_ATPase"/>
</dbReference>
<keyword evidence="3" id="KW-0813">Transport</keyword>
<dbReference type="EC" id="3.6.3.31" evidence="12"/>
<dbReference type="GO" id="GO:0042626">
    <property type="term" value="F:ATPase-coupled transmembrane transporter activity"/>
    <property type="evidence" value="ECO:0007669"/>
    <property type="project" value="TreeGrafter"/>
</dbReference>
<dbReference type="GO" id="GO:0016887">
    <property type="term" value="F:ATP hydrolysis activity"/>
    <property type="evidence" value="ECO:0007669"/>
    <property type="project" value="InterPro"/>
</dbReference>
<dbReference type="EMBL" id="CP002582">
    <property type="protein sequence ID" value="ADZ81855.1"/>
    <property type="molecule type" value="Genomic_DNA"/>
</dbReference>
<accession>F2JH40</accession>
<reference evidence="12 13" key="1">
    <citation type="journal article" date="2011" name="J. Bacteriol.">
        <title>Complete genome sequence of the cellulose-degrading bacterium Cellulosilyticum lentocellum.</title>
        <authorList>
            <consortium name="US DOE Joint Genome Institute"/>
            <person name="Miller D.A."/>
            <person name="Suen G."/>
            <person name="Bruce D."/>
            <person name="Copeland A."/>
            <person name="Cheng J.F."/>
            <person name="Detter C."/>
            <person name="Goodwin L.A."/>
            <person name="Han C.S."/>
            <person name="Hauser L.J."/>
            <person name="Land M.L."/>
            <person name="Lapidus A."/>
            <person name="Lucas S."/>
            <person name="Meincke L."/>
            <person name="Pitluck S."/>
            <person name="Tapia R."/>
            <person name="Teshima H."/>
            <person name="Woyke T."/>
            <person name="Fox B.G."/>
            <person name="Angert E.R."/>
            <person name="Currie C.R."/>
        </authorList>
    </citation>
    <scope>NUCLEOTIDE SEQUENCE [LARGE SCALE GENOMIC DNA]</scope>
    <source>
        <strain evidence="13">ATCC 49066 / DSM 5427 / NCIMB 11756 / RHM5</strain>
    </source>
</reference>
<keyword evidence="12" id="KW-0378">Hydrolase</keyword>
<comment type="subcellular location">
    <subcellularLocation>
        <location evidence="1">Cell membrane</location>
        <topology evidence="1">Peripheral membrane protein</topology>
    </subcellularLocation>
</comment>
<evidence type="ECO:0000256" key="5">
    <source>
        <dbReference type="ARBA" id="ARBA00022737"/>
    </source>
</evidence>
<protein>
    <submittedName>
        <fullName evidence="12">Xenobiotic-transporting ATPase., Polyamine-transporting ATPase</fullName>
        <ecNumber evidence="12">3.6.3.31</ecNumber>
        <ecNumber evidence="12">3.6.3.44</ecNumber>
    </submittedName>
</protein>
<dbReference type="HOGENOM" id="CLU_000604_86_7_9"/>
<evidence type="ECO:0000256" key="1">
    <source>
        <dbReference type="ARBA" id="ARBA00004202"/>
    </source>
</evidence>
<dbReference type="InterPro" id="IPR017871">
    <property type="entry name" value="ABC_transporter-like_CS"/>
</dbReference>
<dbReference type="GO" id="GO:0005524">
    <property type="term" value="F:ATP binding"/>
    <property type="evidence" value="ECO:0007669"/>
    <property type="project" value="UniProtKB-KW"/>
</dbReference>
<dbReference type="InterPro" id="IPR027417">
    <property type="entry name" value="P-loop_NTPase"/>
</dbReference>
<dbReference type="KEGG" id="cle:Clole_0095"/>
<proteinExistence type="inferred from homology"/>
<keyword evidence="6" id="KW-0547">Nucleotide-binding</keyword>
<comment type="function">
    <text evidence="10">Probably part of an ABC transporter complex. Responsible for energy coupling to the transport system.</text>
</comment>
<sequence>MKKSVIEFNNFSFQYRVQYEPTLKNINLTIYEGEKVLILGPSGSGKSTLGATLNGLIPFRAEGTSTGSLKINGKETATLSLFELSQMVGTVLQDPDSQFIGLTVGEDMAFSLENKCIAQNEMKKKVSEVASIVEVDDFLNVAPHSLSGGQKQRVTLGGTLVSDADILLFDEPLANLDPATGEKAIDLIHQVHEQTGKTIIIIEHRLEDVLHRPIDRIIVMNQGHILLDTTPNRLFKEDTLKQNGIREPLYITALKYAGCDLKAFDKVEPLDQINLKGCKEKLEAFMNNTLEIKDKVNDDVLLEFEEVNFSYDRSKALLKDINLKLYKGEILSIVGKNGAGKSTLSKLICGFYKPTKGRLLLKGQDMKHLTIKERCESIGVVLQNPNQMISKPMLYDEVALALRNQGLPEAEVKARVYETLKVCGLYQMRHWPISALSFGQKKRVTIASILVSKPEILILDEPTAGQDFKHYTEMMEFLKSLNDDGITIIMITHDMHLMLEYTDRAIVLADGKILADDTVTHVLTTSTIITPAHLKETSLYSLAVKVKLEDPKAFVQSFIKEDRRRRNLCQM</sequence>